<accession>A0A2H0UHM8</accession>
<name>A0A2H0UHM8_9BACT</name>
<dbReference type="InterPro" id="IPR007560">
    <property type="entry name" value="Restrct_endonuc_IV_Mrr"/>
</dbReference>
<dbReference type="InterPro" id="IPR011856">
    <property type="entry name" value="tRNA_endonuc-like_dom_sf"/>
</dbReference>
<proteinExistence type="predicted"/>
<evidence type="ECO:0000313" key="3">
    <source>
        <dbReference type="Proteomes" id="UP000229612"/>
    </source>
</evidence>
<evidence type="ECO:0000259" key="1">
    <source>
        <dbReference type="Pfam" id="PF04471"/>
    </source>
</evidence>
<dbReference type="GO" id="GO:0004519">
    <property type="term" value="F:endonuclease activity"/>
    <property type="evidence" value="ECO:0007669"/>
    <property type="project" value="InterPro"/>
</dbReference>
<dbReference type="Pfam" id="PF04471">
    <property type="entry name" value="Mrr_cat"/>
    <property type="match status" value="1"/>
</dbReference>
<dbReference type="GO" id="GO:0009307">
    <property type="term" value="P:DNA restriction-modification system"/>
    <property type="evidence" value="ECO:0007669"/>
    <property type="project" value="InterPro"/>
</dbReference>
<dbReference type="AlphaFoldDB" id="A0A2H0UHM8"/>
<sequence length="357" mass="42473">MGYYEDITADMQKTVQDWLSVRDEVIKTARHFEKQKKDINQLVKERQIGFPTLAKAFEEYLEVQDQNIVDFLKYKKTPAIQSSKLVSELNKKRRQALAEKKVLEYLVAYYESVAPFLLDLKEEVQDITDEDRRMLAEYTPEEREDEVTSYLTKEEYRKLPTGEKNQLALDRYWKRPKSKWHVGKMYERYVGYLYESKGYQVEYVGIFKGLEDLGRDIIAKKDNMIIVVQCKNWSKFRTIYEKHIFQFFGTVFQFRDSNPGKEVKAVFATTTELSDLARRFAKELKIELKENFKMDKEYACIKCNISRVNGEKIYHLPFDQQYDTAKITPKTGEFYARNVAEAEVKGFRRAYKWRAEK</sequence>
<gene>
    <name evidence="2" type="ORF">COU14_02010</name>
</gene>
<dbReference type="GO" id="GO:0003677">
    <property type="term" value="F:DNA binding"/>
    <property type="evidence" value="ECO:0007669"/>
    <property type="project" value="InterPro"/>
</dbReference>
<dbReference type="Proteomes" id="UP000229612">
    <property type="component" value="Unassembled WGS sequence"/>
</dbReference>
<evidence type="ECO:0000313" key="2">
    <source>
        <dbReference type="EMBL" id="PIR85880.1"/>
    </source>
</evidence>
<reference evidence="3" key="1">
    <citation type="submission" date="2017-09" db="EMBL/GenBank/DDBJ databases">
        <title>Depth-based differentiation of microbial function through sediment-hosted aquifers and enrichment of novel symbionts in the deep terrestrial subsurface.</title>
        <authorList>
            <person name="Probst A.J."/>
            <person name="Ladd B."/>
            <person name="Jarett J.K."/>
            <person name="Geller-Mcgrath D.E."/>
            <person name="Sieber C.M.K."/>
            <person name="Emerson J.B."/>
            <person name="Anantharaman K."/>
            <person name="Thomas B.C."/>
            <person name="Malmstrom R."/>
            <person name="Stieglmeier M."/>
            <person name="Klingl A."/>
            <person name="Woyke T."/>
            <person name="Ryan C.M."/>
            <person name="Banfield J.F."/>
        </authorList>
    </citation>
    <scope>NUCLEOTIDE SEQUENCE [LARGE SCALE GENOMIC DNA]</scope>
</reference>
<dbReference type="Gene3D" id="3.40.1350.10">
    <property type="match status" value="1"/>
</dbReference>
<protein>
    <recommendedName>
        <fullName evidence="1">Restriction endonuclease type IV Mrr domain-containing protein</fullName>
    </recommendedName>
</protein>
<dbReference type="InterPro" id="IPR011335">
    <property type="entry name" value="Restrct_endonuc-II-like"/>
</dbReference>
<feature type="domain" description="Restriction endonuclease type IV Mrr" evidence="1">
    <location>
        <begin position="184"/>
        <end position="288"/>
    </location>
</feature>
<comment type="caution">
    <text evidence="2">The sequence shown here is derived from an EMBL/GenBank/DDBJ whole genome shotgun (WGS) entry which is preliminary data.</text>
</comment>
<organism evidence="2 3">
    <name type="scientific">Candidatus Kaiserbacteria bacterium CG10_big_fil_rev_8_21_14_0_10_44_10</name>
    <dbReference type="NCBI Taxonomy" id="1974606"/>
    <lineage>
        <taxon>Bacteria</taxon>
        <taxon>Candidatus Kaiseribacteriota</taxon>
    </lineage>
</organism>
<dbReference type="SUPFAM" id="SSF52980">
    <property type="entry name" value="Restriction endonuclease-like"/>
    <property type="match status" value="1"/>
</dbReference>
<dbReference type="EMBL" id="PFBG01000021">
    <property type="protein sequence ID" value="PIR85880.1"/>
    <property type="molecule type" value="Genomic_DNA"/>
</dbReference>